<dbReference type="RefSeq" id="WP_208056190.1">
    <property type="nucleotide sequence ID" value="NZ_JAGEMK010000006.1"/>
</dbReference>
<sequence>MDQVYVFEVEDADAAAWRSEIAVLATTAAEAHRRIRAAGLHKKQIHRDGRPARVLAVAELPGVVDSPSGFMRRRDDDGGWTAWEQVAAGTPLSWRVSGQATVRTRGSGHR</sequence>
<organism evidence="1 2">
    <name type="scientific">Actinotalea soli</name>
    <dbReference type="NCBI Taxonomy" id="2819234"/>
    <lineage>
        <taxon>Bacteria</taxon>
        <taxon>Bacillati</taxon>
        <taxon>Actinomycetota</taxon>
        <taxon>Actinomycetes</taxon>
        <taxon>Micrococcales</taxon>
        <taxon>Cellulomonadaceae</taxon>
        <taxon>Actinotalea</taxon>
    </lineage>
</organism>
<protein>
    <submittedName>
        <fullName evidence="1">Uncharacterized protein</fullName>
    </submittedName>
</protein>
<name>A0A939LWF2_9CELL</name>
<accession>A0A939LWF2</accession>
<evidence type="ECO:0000313" key="1">
    <source>
        <dbReference type="EMBL" id="MBO1752507.1"/>
    </source>
</evidence>
<dbReference type="Proteomes" id="UP000664209">
    <property type="component" value="Unassembled WGS sequence"/>
</dbReference>
<proteinExistence type="predicted"/>
<dbReference type="EMBL" id="JAGEMK010000006">
    <property type="protein sequence ID" value="MBO1752507.1"/>
    <property type="molecule type" value="Genomic_DNA"/>
</dbReference>
<gene>
    <name evidence="1" type="ORF">J4G33_11910</name>
</gene>
<reference evidence="1" key="1">
    <citation type="submission" date="2021-03" db="EMBL/GenBank/DDBJ databases">
        <title>Actinotalea soli sp. nov., isolated from soil.</title>
        <authorList>
            <person name="Ping W."/>
            <person name="Zhang J."/>
        </authorList>
    </citation>
    <scope>NUCLEOTIDE SEQUENCE</scope>
    <source>
        <strain evidence="1">BY-33</strain>
    </source>
</reference>
<evidence type="ECO:0000313" key="2">
    <source>
        <dbReference type="Proteomes" id="UP000664209"/>
    </source>
</evidence>
<dbReference type="AlphaFoldDB" id="A0A939LWF2"/>
<comment type="caution">
    <text evidence="1">The sequence shown here is derived from an EMBL/GenBank/DDBJ whole genome shotgun (WGS) entry which is preliminary data.</text>
</comment>
<keyword evidence="2" id="KW-1185">Reference proteome</keyword>